<sequence length="111" mass="12474">MTRTHLPCLLTSCNFFHYIFLLDDQQNRFCGGRVRLRPPLGSQAPADGAGDEGTGRRRRHVRPKQWGEGGAEPEFRLRPPASGRHPAAPCHRLRLRGVHRGVRAVVRHGLP</sequence>
<proteinExistence type="predicted"/>
<protein>
    <submittedName>
        <fullName evidence="2">Putative prolin-rich extensin-like receptor protein kinase family protein</fullName>
    </submittedName>
</protein>
<dbReference type="ExpressionAtlas" id="A0A1D6LTP0">
    <property type="expression patterns" value="baseline and differential"/>
</dbReference>
<evidence type="ECO:0000313" key="2">
    <source>
        <dbReference type="EMBL" id="AQK82768.1"/>
    </source>
</evidence>
<name>A0A1D6LTP0_MAIZE</name>
<dbReference type="GO" id="GO:0016301">
    <property type="term" value="F:kinase activity"/>
    <property type="evidence" value="ECO:0007669"/>
    <property type="project" value="UniProtKB-KW"/>
</dbReference>
<keyword evidence="2" id="KW-0808">Transferase</keyword>
<dbReference type="AlphaFoldDB" id="A0A1D6LTP0"/>
<keyword evidence="2" id="KW-0418">Kinase</keyword>
<evidence type="ECO:0000256" key="1">
    <source>
        <dbReference type="SAM" id="MobiDB-lite"/>
    </source>
</evidence>
<feature type="region of interest" description="Disordered" evidence="1">
    <location>
        <begin position="36"/>
        <end position="90"/>
    </location>
</feature>
<organism evidence="2">
    <name type="scientific">Zea mays</name>
    <name type="common">Maize</name>
    <dbReference type="NCBI Taxonomy" id="4577"/>
    <lineage>
        <taxon>Eukaryota</taxon>
        <taxon>Viridiplantae</taxon>
        <taxon>Streptophyta</taxon>
        <taxon>Embryophyta</taxon>
        <taxon>Tracheophyta</taxon>
        <taxon>Spermatophyta</taxon>
        <taxon>Magnoliopsida</taxon>
        <taxon>Liliopsida</taxon>
        <taxon>Poales</taxon>
        <taxon>Poaceae</taxon>
        <taxon>PACMAD clade</taxon>
        <taxon>Panicoideae</taxon>
        <taxon>Andropogonodae</taxon>
        <taxon>Andropogoneae</taxon>
        <taxon>Tripsacinae</taxon>
        <taxon>Zea</taxon>
    </lineage>
</organism>
<keyword evidence="2" id="KW-0675">Receptor</keyword>
<accession>A0A1D6LTP0</accession>
<gene>
    <name evidence="2" type="ORF">ZEAMMB73_Zm00001d037066</name>
</gene>
<dbReference type="EMBL" id="CM000782">
    <property type="protein sequence ID" value="AQK82768.1"/>
    <property type="molecule type" value="Genomic_DNA"/>
</dbReference>
<reference evidence="2" key="1">
    <citation type="submission" date="2015-12" db="EMBL/GenBank/DDBJ databases">
        <title>Update maize B73 reference genome by single molecule sequencing technologies.</title>
        <authorList>
            <consortium name="Maize Genome Sequencing Project"/>
            <person name="Ware D."/>
        </authorList>
    </citation>
    <scope>NUCLEOTIDE SEQUENCE</scope>
    <source>
        <tissue evidence="2">Seedling</tissue>
    </source>
</reference>